<accession>A0A0R1HHV6</accession>
<dbReference type="EMBL" id="AZDI01000003">
    <property type="protein sequence ID" value="KRK45990.1"/>
    <property type="molecule type" value="Genomic_DNA"/>
</dbReference>
<keyword evidence="13" id="KW-1185">Reference proteome</keyword>
<dbReference type="InterPro" id="IPR027417">
    <property type="entry name" value="P-loop_NTPase"/>
</dbReference>
<feature type="transmembrane region" description="Helical" evidence="9">
    <location>
        <begin position="277"/>
        <end position="295"/>
    </location>
</feature>
<feature type="domain" description="ABC transmembrane type-1" evidence="11">
    <location>
        <begin position="15"/>
        <end position="297"/>
    </location>
</feature>
<evidence type="ECO:0000256" key="9">
    <source>
        <dbReference type="SAM" id="Phobius"/>
    </source>
</evidence>
<dbReference type="GO" id="GO:0005524">
    <property type="term" value="F:ATP binding"/>
    <property type="evidence" value="ECO:0007669"/>
    <property type="project" value="UniProtKB-KW"/>
</dbReference>
<keyword evidence="3" id="KW-1003">Cell membrane</keyword>
<evidence type="ECO:0000256" key="8">
    <source>
        <dbReference type="ARBA" id="ARBA00023136"/>
    </source>
</evidence>
<evidence type="ECO:0000313" key="12">
    <source>
        <dbReference type="EMBL" id="KRK45990.1"/>
    </source>
</evidence>
<dbReference type="Pfam" id="PF00664">
    <property type="entry name" value="ABC_membrane"/>
    <property type="match status" value="1"/>
</dbReference>
<feature type="domain" description="ABC transporter" evidence="10">
    <location>
        <begin position="334"/>
        <end position="571"/>
    </location>
</feature>
<evidence type="ECO:0000259" key="10">
    <source>
        <dbReference type="PROSITE" id="PS50893"/>
    </source>
</evidence>
<organism evidence="12 13">
    <name type="scientific">Dellaglioa algida DSM 15638</name>
    <dbReference type="NCBI Taxonomy" id="1423719"/>
    <lineage>
        <taxon>Bacteria</taxon>
        <taxon>Bacillati</taxon>
        <taxon>Bacillota</taxon>
        <taxon>Bacilli</taxon>
        <taxon>Lactobacillales</taxon>
        <taxon>Lactobacillaceae</taxon>
        <taxon>Dellaglioa</taxon>
    </lineage>
</organism>
<evidence type="ECO:0000259" key="11">
    <source>
        <dbReference type="PROSITE" id="PS50929"/>
    </source>
</evidence>
<keyword evidence="2" id="KW-0813">Transport</keyword>
<dbReference type="SMART" id="SM00382">
    <property type="entry name" value="AAA"/>
    <property type="match status" value="1"/>
</dbReference>
<dbReference type="AlphaFoldDB" id="A0A0R1HHV6"/>
<dbReference type="OrthoDB" id="9770415at2"/>
<dbReference type="InterPro" id="IPR017871">
    <property type="entry name" value="ABC_transporter-like_CS"/>
</dbReference>
<evidence type="ECO:0000256" key="6">
    <source>
        <dbReference type="ARBA" id="ARBA00022840"/>
    </source>
</evidence>
<sequence length="579" mass="63671">MIKIMKNRVNSWAIIGAFVFMIVQVICDLYLPTLTSDMINKGVAQGNVSYIWQVGYIMLGVAAVGIVAAVGNVFIASRLAQKLGHSLRSNIYEKVLHFSSYEFDQIGNSSLITRTSTDVLQIQNVTVMMLRMMIQAPIMLIGASILAYNKQKELTVIFLVAVPILIIVIAAVMTFAVPLFKTLQKRIDHINLVFREGLTGVRVIRAFNQDGYEQDRFDGVNKEYTDNARKVFSITALMSPMMTLVLSATNIAIIWYGGHLIGDMSMQVGNLVAFMTYAMQILSSFMMLSMVFVMLPRAQAAAARINEVLDKNDSIEDRPGAVTIDRSQLGESQLSFSQVNFRYVGAEKAALTDINFEAKAGQTIAIIGGTGSGKSTLINLIPRLFDVESGDIKIDGKSIYELTQASLHDQISLVQQKTVLFKGTIRSNLQFGNENATDDEMWHALEIAQAKSFVEESTDGLDGIVEQDGDNFSGGQKQRLAIARSLVKKASVYLFDDSFSALDFKTDAKLRGSLKTDENVKDSVVLVVAQRISSVTGADLILVIDGGKIVGKGTHEELKATNKTYQEIMQSQIREGDAE</sequence>
<evidence type="ECO:0000256" key="3">
    <source>
        <dbReference type="ARBA" id="ARBA00022475"/>
    </source>
</evidence>
<dbReference type="STRING" id="1423719.FC66_GL000951"/>
<dbReference type="Proteomes" id="UP000051450">
    <property type="component" value="Unassembled WGS sequence"/>
</dbReference>
<keyword evidence="5" id="KW-0547">Nucleotide-binding</keyword>
<dbReference type="Gene3D" id="3.40.50.300">
    <property type="entry name" value="P-loop containing nucleotide triphosphate hydrolases"/>
    <property type="match status" value="1"/>
</dbReference>
<name>A0A0R1HHV6_9LACO</name>
<keyword evidence="4 9" id="KW-0812">Transmembrane</keyword>
<dbReference type="GO" id="GO:0005886">
    <property type="term" value="C:plasma membrane"/>
    <property type="evidence" value="ECO:0007669"/>
    <property type="project" value="UniProtKB-SubCell"/>
</dbReference>
<dbReference type="GO" id="GO:0015421">
    <property type="term" value="F:ABC-type oligopeptide transporter activity"/>
    <property type="evidence" value="ECO:0007669"/>
    <property type="project" value="TreeGrafter"/>
</dbReference>
<feature type="transmembrane region" description="Helical" evidence="9">
    <location>
        <begin position="130"/>
        <end position="148"/>
    </location>
</feature>
<comment type="subcellular location">
    <subcellularLocation>
        <location evidence="1">Cell membrane</location>
        <topology evidence="1">Multi-pass membrane protein</topology>
    </subcellularLocation>
</comment>
<gene>
    <name evidence="12" type="ORF">FC66_GL000951</name>
</gene>
<dbReference type="InterPro" id="IPR039421">
    <property type="entry name" value="Type_1_exporter"/>
</dbReference>
<dbReference type="PROSITE" id="PS00211">
    <property type="entry name" value="ABC_TRANSPORTER_1"/>
    <property type="match status" value="1"/>
</dbReference>
<dbReference type="InterPro" id="IPR003439">
    <property type="entry name" value="ABC_transporter-like_ATP-bd"/>
</dbReference>
<feature type="transmembrane region" description="Helical" evidence="9">
    <location>
        <begin position="12"/>
        <end position="31"/>
    </location>
</feature>
<dbReference type="SUPFAM" id="SSF52540">
    <property type="entry name" value="P-loop containing nucleoside triphosphate hydrolases"/>
    <property type="match status" value="1"/>
</dbReference>
<dbReference type="PANTHER" id="PTHR43394">
    <property type="entry name" value="ATP-DEPENDENT PERMEASE MDL1, MITOCHONDRIAL"/>
    <property type="match status" value="1"/>
</dbReference>
<dbReference type="CDD" id="cd18548">
    <property type="entry name" value="ABC_6TM_Tm287_like"/>
    <property type="match status" value="1"/>
</dbReference>
<evidence type="ECO:0000256" key="7">
    <source>
        <dbReference type="ARBA" id="ARBA00022989"/>
    </source>
</evidence>
<dbReference type="SUPFAM" id="SSF90123">
    <property type="entry name" value="ABC transporter transmembrane region"/>
    <property type="match status" value="1"/>
</dbReference>
<dbReference type="PATRIC" id="fig|1423719.4.peg.968"/>
<evidence type="ECO:0000313" key="13">
    <source>
        <dbReference type="Proteomes" id="UP000051450"/>
    </source>
</evidence>
<feature type="transmembrane region" description="Helical" evidence="9">
    <location>
        <begin position="51"/>
        <end position="75"/>
    </location>
</feature>
<dbReference type="FunFam" id="3.40.50.300:FF:000854">
    <property type="entry name" value="Multidrug ABC transporter ATP-binding protein"/>
    <property type="match status" value="1"/>
</dbReference>
<proteinExistence type="predicted"/>
<feature type="transmembrane region" description="Helical" evidence="9">
    <location>
        <begin position="231"/>
        <end position="257"/>
    </location>
</feature>
<evidence type="ECO:0000256" key="4">
    <source>
        <dbReference type="ARBA" id="ARBA00022692"/>
    </source>
</evidence>
<evidence type="ECO:0000256" key="5">
    <source>
        <dbReference type="ARBA" id="ARBA00022741"/>
    </source>
</evidence>
<dbReference type="PANTHER" id="PTHR43394:SF1">
    <property type="entry name" value="ATP-BINDING CASSETTE SUB-FAMILY B MEMBER 10, MITOCHONDRIAL"/>
    <property type="match status" value="1"/>
</dbReference>
<dbReference type="InterPro" id="IPR036640">
    <property type="entry name" value="ABC1_TM_sf"/>
</dbReference>
<keyword evidence="6" id="KW-0067">ATP-binding</keyword>
<feature type="transmembrane region" description="Helical" evidence="9">
    <location>
        <begin position="154"/>
        <end position="180"/>
    </location>
</feature>
<keyword evidence="8 9" id="KW-0472">Membrane</keyword>
<dbReference type="RefSeq" id="WP_057974016.1">
    <property type="nucleotide sequence ID" value="NZ_AZDI01000003.1"/>
</dbReference>
<reference evidence="12 13" key="1">
    <citation type="journal article" date="2015" name="Genome Announc.">
        <title>Expanding the biotechnology potential of lactobacilli through comparative genomics of 213 strains and associated genera.</title>
        <authorList>
            <person name="Sun Z."/>
            <person name="Harris H.M."/>
            <person name="McCann A."/>
            <person name="Guo C."/>
            <person name="Argimon S."/>
            <person name="Zhang W."/>
            <person name="Yang X."/>
            <person name="Jeffery I.B."/>
            <person name="Cooney J.C."/>
            <person name="Kagawa T.F."/>
            <person name="Liu W."/>
            <person name="Song Y."/>
            <person name="Salvetti E."/>
            <person name="Wrobel A."/>
            <person name="Rasinkangas P."/>
            <person name="Parkhill J."/>
            <person name="Rea M.C."/>
            <person name="O'Sullivan O."/>
            <person name="Ritari J."/>
            <person name="Douillard F.P."/>
            <person name="Paul Ross R."/>
            <person name="Yang R."/>
            <person name="Briner A.E."/>
            <person name="Felis G.E."/>
            <person name="de Vos W.M."/>
            <person name="Barrangou R."/>
            <person name="Klaenhammer T.R."/>
            <person name="Caufield P.W."/>
            <person name="Cui Y."/>
            <person name="Zhang H."/>
            <person name="O'Toole P.W."/>
        </authorList>
    </citation>
    <scope>NUCLEOTIDE SEQUENCE [LARGE SCALE GENOMIC DNA]</scope>
    <source>
        <strain evidence="12 13">DSM 15638</strain>
    </source>
</reference>
<dbReference type="InterPro" id="IPR003593">
    <property type="entry name" value="AAA+_ATPase"/>
</dbReference>
<evidence type="ECO:0000256" key="2">
    <source>
        <dbReference type="ARBA" id="ARBA00022448"/>
    </source>
</evidence>
<comment type="caution">
    <text evidence="12">The sequence shown here is derived from an EMBL/GenBank/DDBJ whole genome shotgun (WGS) entry which is preliminary data.</text>
</comment>
<dbReference type="PROSITE" id="PS50929">
    <property type="entry name" value="ABC_TM1F"/>
    <property type="match status" value="1"/>
</dbReference>
<keyword evidence="7 9" id="KW-1133">Transmembrane helix</keyword>
<dbReference type="GO" id="GO:0016887">
    <property type="term" value="F:ATP hydrolysis activity"/>
    <property type="evidence" value="ECO:0007669"/>
    <property type="project" value="InterPro"/>
</dbReference>
<dbReference type="Gene3D" id="1.20.1560.10">
    <property type="entry name" value="ABC transporter type 1, transmembrane domain"/>
    <property type="match status" value="1"/>
</dbReference>
<dbReference type="PROSITE" id="PS50893">
    <property type="entry name" value="ABC_TRANSPORTER_2"/>
    <property type="match status" value="1"/>
</dbReference>
<protein>
    <submittedName>
        <fullName evidence="12">ABC transporter</fullName>
    </submittedName>
</protein>
<dbReference type="InterPro" id="IPR011527">
    <property type="entry name" value="ABC1_TM_dom"/>
</dbReference>
<evidence type="ECO:0000256" key="1">
    <source>
        <dbReference type="ARBA" id="ARBA00004651"/>
    </source>
</evidence>
<dbReference type="Pfam" id="PF00005">
    <property type="entry name" value="ABC_tran"/>
    <property type="match status" value="1"/>
</dbReference>